<organism evidence="2 3">
    <name type="scientific">Pisolithus tinctorius Marx 270</name>
    <dbReference type="NCBI Taxonomy" id="870435"/>
    <lineage>
        <taxon>Eukaryota</taxon>
        <taxon>Fungi</taxon>
        <taxon>Dikarya</taxon>
        <taxon>Basidiomycota</taxon>
        <taxon>Agaricomycotina</taxon>
        <taxon>Agaricomycetes</taxon>
        <taxon>Agaricomycetidae</taxon>
        <taxon>Boletales</taxon>
        <taxon>Sclerodermatineae</taxon>
        <taxon>Pisolithaceae</taxon>
        <taxon>Pisolithus</taxon>
    </lineage>
</organism>
<protein>
    <submittedName>
        <fullName evidence="2">Uncharacterized protein</fullName>
    </submittedName>
</protein>
<dbReference type="Proteomes" id="UP000054217">
    <property type="component" value="Unassembled WGS sequence"/>
</dbReference>
<evidence type="ECO:0000313" key="3">
    <source>
        <dbReference type="Proteomes" id="UP000054217"/>
    </source>
</evidence>
<dbReference type="HOGENOM" id="CLU_048923_0_0_1"/>
<dbReference type="InParanoid" id="A0A0C3NJZ1"/>
<keyword evidence="3" id="KW-1185">Reference proteome</keyword>
<sequence length="290" mass="32479">MSKSGPIIATDNNDKGWVVIDWSQAPDNSIRYDTNNKEEVWLEAKRVVTEKAKAKRAVQEAEEERAHKEEERHRAEEEKEAKQRCKAKAGASGSEAGGEVKKVVMDPSCTCCTWAKAICEFLVDGNKKWVACVWCNQSKGKCWWPGDSKDTKASPKARRVNKGKKWKADEEMPEPRPSKKKVKAVDKPLEVLDVDEDEAGGSRPRGPSGLSQTTWQAHETMAENSGRITNVLEVMLDESYSFWMAVSPSDLGSSELNSDKLCEEADWLKAHGEDEEEESSREDETMAKAE</sequence>
<feature type="compositionally biased region" description="Basic residues" evidence="1">
    <location>
        <begin position="155"/>
        <end position="165"/>
    </location>
</feature>
<dbReference type="AlphaFoldDB" id="A0A0C3NJZ1"/>
<accession>A0A0C3NJZ1</accession>
<feature type="compositionally biased region" description="Basic and acidic residues" evidence="1">
    <location>
        <begin position="166"/>
        <end position="190"/>
    </location>
</feature>
<reference evidence="2 3" key="1">
    <citation type="submission" date="2014-04" db="EMBL/GenBank/DDBJ databases">
        <authorList>
            <consortium name="DOE Joint Genome Institute"/>
            <person name="Kuo A."/>
            <person name="Kohler A."/>
            <person name="Costa M.D."/>
            <person name="Nagy L.G."/>
            <person name="Floudas D."/>
            <person name="Copeland A."/>
            <person name="Barry K.W."/>
            <person name="Cichocki N."/>
            <person name="Veneault-Fourrey C."/>
            <person name="LaButti K."/>
            <person name="Lindquist E.A."/>
            <person name="Lipzen A."/>
            <person name="Lundell T."/>
            <person name="Morin E."/>
            <person name="Murat C."/>
            <person name="Sun H."/>
            <person name="Tunlid A."/>
            <person name="Henrissat B."/>
            <person name="Grigoriev I.V."/>
            <person name="Hibbett D.S."/>
            <person name="Martin F."/>
            <person name="Nordberg H.P."/>
            <person name="Cantor M.N."/>
            <person name="Hua S.X."/>
        </authorList>
    </citation>
    <scope>NUCLEOTIDE SEQUENCE [LARGE SCALE GENOMIC DNA]</scope>
    <source>
        <strain evidence="2 3">Marx 270</strain>
    </source>
</reference>
<feature type="region of interest" description="Disordered" evidence="1">
    <location>
        <begin position="265"/>
        <end position="290"/>
    </location>
</feature>
<proteinExistence type="predicted"/>
<dbReference type="EMBL" id="KN832056">
    <property type="protein sequence ID" value="KIN95975.1"/>
    <property type="molecule type" value="Genomic_DNA"/>
</dbReference>
<feature type="compositionally biased region" description="Basic and acidic residues" evidence="1">
    <location>
        <begin position="64"/>
        <end position="83"/>
    </location>
</feature>
<feature type="region of interest" description="Disordered" evidence="1">
    <location>
        <begin position="147"/>
        <end position="214"/>
    </location>
</feature>
<reference evidence="3" key="2">
    <citation type="submission" date="2015-01" db="EMBL/GenBank/DDBJ databases">
        <title>Evolutionary Origins and Diversification of the Mycorrhizal Mutualists.</title>
        <authorList>
            <consortium name="DOE Joint Genome Institute"/>
            <consortium name="Mycorrhizal Genomics Consortium"/>
            <person name="Kohler A."/>
            <person name="Kuo A."/>
            <person name="Nagy L.G."/>
            <person name="Floudas D."/>
            <person name="Copeland A."/>
            <person name="Barry K.W."/>
            <person name="Cichocki N."/>
            <person name="Veneault-Fourrey C."/>
            <person name="LaButti K."/>
            <person name="Lindquist E.A."/>
            <person name="Lipzen A."/>
            <person name="Lundell T."/>
            <person name="Morin E."/>
            <person name="Murat C."/>
            <person name="Riley R."/>
            <person name="Ohm R."/>
            <person name="Sun H."/>
            <person name="Tunlid A."/>
            <person name="Henrissat B."/>
            <person name="Grigoriev I.V."/>
            <person name="Hibbett D.S."/>
            <person name="Martin F."/>
        </authorList>
    </citation>
    <scope>NUCLEOTIDE SEQUENCE [LARGE SCALE GENOMIC DNA]</scope>
    <source>
        <strain evidence="3">Marx 270</strain>
    </source>
</reference>
<feature type="region of interest" description="Disordered" evidence="1">
    <location>
        <begin position="55"/>
        <end position="97"/>
    </location>
</feature>
<name>A0A0C3NJZ1_PISTI</name>
<dbReference type="STRING" id="870435.A0A0C3NJZ1"/>
<gene>
    <name evidence="2" type="ORF">M404DRAFT_33713</name>
</gene>
<evidence type="ECO:0000313" key="2">
    <source>
        <dbReference type="EMBL" id="KIN95975.1"/>
    </source>
</evidence>
<evidence type="ECO:0000256" key="1">
    <source>
        <dbReference type="SAM" id="MobiDB-lite"/>
    </source>
</evidence>